<comment type="caution">
    <text evidence="3">The sequence shown here is derived from an EMBL/GenBank/DDBJ whole genome shotgun (WGS) entry which is preliminary data.</text>
</comment>
<dbReference type="InterPro" id="IPR001623">
    <property type="entry name" value="DnaJ_domain"/>
</dbReference>
<dbReference type="GO" id="GO:0044183">
    <property type="term" value="F:protein folding chaperone"/>
    <property type="evidence" value="ECO:0007669"/>
    <property type="project" value="TreeGrafter"/>
</dbReference>
<sequence>MGYHRKDIHGNSHTEREAGILPSFVLHDDSDNETDVPSVTAANTGYQAQRNRINHVLKLIQRHASLYELLDINIDAKKLEIIKAWKKIVAGIHPDKNEDKAAKQCTQAVNEAKELLSDPKRRKLYDDYLEKNPPPPKVETFDEDFDDGAFDYTGNDDTPSQDDEDDEANDEVNYPPASQNIMRYHAKVTPVIEEFFATLEGEIDYSLLDQIEPINELIAAENQVHNIFPTDMYKIPRIMLLGFQFHQRHILMGYKTQLYDTLRVQKEAQELKKQFAKACRRKLYQWPCDWVDLCILPLNFGLESRGFIWEQQISAPLISNDEDIEMEDIDKNVDDDDEGGLGRQITAKRRHPAFTASGAPILGYIPHYRRVNGLPIAFNFTIFIKVDNNNPIKIARRSEVSMLEARAYHDLPKHERNNVQDSAVKYATMDPTDTVDIIGIAWVPASAGSDRMPPTYIWVKTPVYSDKAAIMTKTTFRKWLGQRVADGYIESWFASKGISPQWKAPYPESGRLLTYPTVGRPSCTSTTAAKEATEEDGRIEKLTKQFERIVDMLAKGQEEAREDRKQYQEFLQRYVYPPNSGH</sequence>
<keyword evidence="4" id="KW-1185">Reference proteome</keyword>
<dbReference type="PRINTS" id="PR00625">
    <property type="entry name" value="JDOMAIN"/>
</dbReference>
<reference evidence="3 4" key="1">
    <citation type="submission" date="2023-10" db="EMBL/GenBank/DDBJ databases">
        <title>Draft genome sequence of Xylaria bambusicola isolate GMP-LS, the root and basal stem rot pathogen of sugarcane in Indonesia.</title>
        <authorList>
            <person name="Selvaraj P."/>
            <person name="Muralishankar V."/>
            <person name="Muruganantham S."/>
            <person name="Sp S."/>
            <person name="Haryani S."/>
            <person name="Lau K.J.X."/>
            <person name="Naqvi N.I."/>
        </authorList>
    </citation>
    <scope>NUCLEOTIDE SEQUENCE [LARGE SCALE GENOMIC DNA]</scope>
    <source>
        <strain evidence="3">GMP-LS</strain>
    </source>
</reference>
<accession>A0AAN7UXY1</accession>
<dbReference type="PROSITE" id="PS50076">
    <property type="entry name" value="DNAJ_2"/>
    <property type="match status" value="1"/>
</dbReference>
<dbReference type="PANTHER" id="PTHR43948:SF10">
    <property type="entry name" value="MRJ, ISOFORM E"/>
    <property type="match status" value="1"/>
</dbReference>
<feature type="domain" description="J" evidence="2">
    <location>
        <begin position="65"/>
        <end position="129"/>
    </location>
</feature>
<evidence type="ECO:0000259" key="2">
    <source>
        <dbReference type="PROSITE" id="PS50076"/>
    </source>
</evidence>
<protein>
    <recommendedName>
        <fullName evidence="2">J domain-containing protein</fullName>
    </recommendedName>
</protein>
<dbReference type="GO" id="GO:0005737">
    <property type="term" value="C:cytoplasm"/>
    <property type="evidence" value="ECO:0007669"/>
    <property type="project" value="TreeGrafter"/>
</dbReference>
<gene>
    <name evidence="3" type="ORF">RRF57_013318</name>
</gene>
<dbReference type="Proteomes" id="UP001305414">
    <property type="component" value="Unassembled WGS sequence"/>
</dbReference>
<dbReference type="AlphaFoldDB" id="A0AAN7UXY1"/>
<dbReference type="PANTHER" id="PTHR43948">
    <property type="entry name" value="DNAJ HOMOLOG SUBFAMILY B"/>
    <property type="match status" value="1"/>
</dbReference>
<evidence type="ECO:0000256" key="1">
    <source>
        <dbReference type="SAM" id="MobiDB-lite"/>
    </source>
</evidence>
<dbReference type="Gene3D" id="1.10.287.110">
    <property type="entry name" value="DnaJ domain"/>
    <property type="match status" value="1"/>
</dbReference>
<feature type="compositionally biased region" description="Acidic residues" evidence="1">
    <location>
        <begin position="159"/>
        <end position="170"/>
    </location>
</feature>
<feature type="region of interest" description="Disordered" evidence="1">
    <location>
        <begin position="126"/>
        <end position="175"/>
    </location>
</feature>
<dbReference type="EMBL" id="JAWHQM010000161">
    <property type="protein sequence ID" value="KAK5637603.1"/>
    <property type="molecule type" value="Genomic_DNA"/>
</dbReference>
<dbReference type="GO" id="GO:0051087">
    <property type="term" value="F:protein-folding chaperone binding"/>
    <property type="evidence" value="ECO:0007669"/>
    <property type="project" value="TreeGrafter"/>
</dbReference>
<evidence type="ECO:0000313" key="4">
    <source>
        <dbReference type="Proteomes" id="UP001305414"/>
    </source>
</evidence>
<organism evidence="3 4">
    <name type="scientific">Xylaria bambusicola</name>
    <dbReference type="NCBI Taxonomy" id="326684"/>
    <lineage>
        <taxon>Eukaryota</taxon>
        <taxon>Fungi</taxon>
        <taxon>Dikarya</taxon>
        <taxon>Ascomycota</taxon>
        <taxon>Pezizomycotina</taxon>
        <taxon>Sordariomycetes</taxon>
        <taxon>Xylariomycetidae</taxon>
        <taxon>Xylariales</taxon>
        <taxon>Xylariaceae</taxon>
        <taxon>Xylaria</taxon>
    </lineage>
</organism>
<dbReference type="SMART" id="SM00271">
    <property type="entry name" value="DnaJ"/>
    <property type="match status" value="1"/>
</dbReference>
<dbReference type="InterPro" id="IPR036869">
    <property type="entry name" value="J_dom_sf"/>
</dbReference>
<dbReference type="GO" id="GO:0051082">
    <property type="term" value="F:unfolded protein binding"/>
    <property type="evidence" value="ECO:0007669"/>
    <property type="project" value="TreeGrafter"/>
</dbReference>
<evidence type="ECO:0000313" key="3">
    <source>
        <dbReference type="EMBL" id="KAK5637603.1"/>
    </source>
</evidence>
<proteinExistence type="predicted"/>
<dbReference type="Pfam" id="PF00226">
    <property type="entry name" value="DnaJ"/>
    <property type="match status" value="1"/>
</dbReference>
<dbReference type="CDD" id="cd06257">
    <property type="entry name" value="DnaJ"/>
    <property type="match status" value="1"/>
</dbReference>
<name>A0AAN7UXY1_9PEZI</name>
<dbReference type="SUPFAM" id="SSF46565">
    <property type="entry name" value="Chaperone J-domain"/>
    <property type="match status" value="1"/>
</dbReference>